<keyword evidence="6" id="KW-0145">Chemotaxis</keyword>
<evidence type="ECO:0000256" key="8">
    <source>
        <dbReference type="ARBA" id="ARBA00022927"/>
    </source>
</evidence>
<feature type="coiled-coil region" evidence="11">
    <location>
        <begin position="25"/>
        <end position="55"/>
    </location>
</feature>
<dbReference type="EMBL" id="BAABGA010000037">
    <property type="protein sequence ID" value="GAA4456624.1"/>
    <property type="molecule type" value="Genomic_DNA"/>
</dbReference>
<keyword evidence="11" id="KW-0175">Coiled coil</keyword>
<name>A0ABP8MV12_9BACT</name>
<evidence type="ECO:0000256" key="6">
    <source>
        <dbReference type="ARBA" id="ARBA00022500"/>
    </source>
</evidence>
<proteinExistence type="inferred from homology"/>
<dbReference type="Pfam" id="PF02050">
    <property type="entry name" value="FliJ"/>
    <property type="match status" value="1"/>
</dbReference>
<keyword evidence="9" id="KW-0472">Membrane</keyword>
<evidence type="ECO:0000313" key="12">
    <source>
        <dbReference type="EMBL" id="GAA4456624.1"/>
    </source>
</evidence>
<keyword evidence="8" id="KW-0653">Protein transport</keyword>
<organism evidence="12 13">
    <name type="scientific">Novipirellula rosea</name>
    <dbReference type="NCBI Taxonomy" id="1031540"/>
    <lineage>
        <taxon>Bacteria</taxon>
        <taxon>Pseudomonadati</taxon>
        <taxon>Planctomycetota</taxon>
        <taxon>Planctomycetia</taxon>
        <taxon>Pirellulales</taxon>
        <taxon>Pirellulaceae</taxon>
        <taxon>Novipirellula</taxon>
    </lineage>
</organism>
<keyword evidence="4" id="KW-0813">Transport</keyword>
<evidence type="ECO:0000256" key="1">
    <source>
        <dbReference type="ARBA" id="ARBA00004413"/>
    </source>
</evidence>
<comment type="caution">
    <text evidence="12">The sequence shown here is derived from an EMBL/GenBank/DDBJ whole genome shotgun (WGS) entry which is preliminary data.</text>
</comment>
<evidence type="ECO:0000256" key="9">
    <source>
        <dbReference type="ARBA" id="ARBA00023136"/>
    </source>
</evidence>
<keyword evidence="13" id="KW-1185">Reference proteome</keyword>
<dbReference type="NCBIfam" id="TIGR02473">
    <property type="entry name" value="flagell_FliJ"/>
    <property type="match status" value="1"/>
</dbReference>
<comment type="similarity">
    <text evidence="2">Belongs to the FliJ family.</text>
</comment>
<dbReference type="InterPro" id="IPR012823">
    <property type="entry name" value="Flagell_FliJ"/>
</dbReference>
<accession>A0ABP8MV12</accession>
<evidence type="ECO:0000256" key="11">
    <source>
        <dbReference type="SAM" id="Coils"/>
    </source>
</evidence>
<dbReference type="RefSeq" id="WP_339937037.1">
    <property type="nucleotide sequence ID" value="NZ_BAABGA010000037.1"/>
</dbReference>
<evidence type="ECO:0000256" key="7">
    <source>
        <dbReference type="ARBA" id="ARBA00022795"/>
    </source>
</evidence>
<evidence type="ECO:0000313" key="13">
    <source>
        <dbReference type="Proteomes" id="UP001500840"/>
    </source>
</evidence>
<evidence type="ECO:0000256" key="4">
    <source>
        <dbReference type="ARBA" id="ARBA00022448"/>
    </source>
</evidence>
<evidence type="ECO:0000256" key="10">
    <source>
        <dbReference type="ARBA" id="ARBA00023225"/>
    </source>
</evidence>
<sequence>MKYEFRFESILDLRQRERDEMGGLVGEANLAIAKIDQQIQDIEQERQSLRNEDAQSRLGDVAVDRLLARGRFDLQLQADIHGLVQTRAKLEEELQRRQQKLRDAETEVKKFQRMKELDRNQYQQEMNRREQMEIDEMNNRRFAIASRKLRDTHLG</sequence>
<gene>
    <name evidence="12" type="ORF">GCM10023156_32300</name>
</gene>
<dbReference type="Proteomes" id="UP001500840">
    <property type="component" value="Unassembled WGS sequence"/>
</dbReference>
<evidence type="ECO:0000256" key="5">
    <source>
        <dbReference type="ARBA" id="ARBA00022475"/>
    </source>
</evidence>
<protein>
    <recommendedName>
        <fullName evidence="3">Flagellar FliJ protein</fullName>
    </recommendedName>
</protein>
<keyword evidence="7" id="KW-1005">Bacterial flagellum biogenesis</keyword>
<keyword evidence="10" id="KW-1006">Bacterial flagellum protein export</keyword>
<dbReference type="Gene3D" id="1.10.287.1700">
    <property type="match status" value="1"/>
</dbReference>
<reference evidence="13" key="1">
    <citation type="journal article" date="2019" name="Int. J. Syst. Evol. Microbiol.">
        <title>The Global Catalogue of Microorganisms (GCM) 10K type strain sequencing project: providing services to taxonomists for standard genome sequencing and annotation.</title>
        <authorList>
            <consortium name="The Broad Institute Genomics Platform"/>
            <consortium name="The Broad Institute Genome Sequencing Center for Infectious Disease"/>
            <person name="Wu L."/>
            <person name="Ma J."/>
        </authorList>
    </citation>
    <scope>NUCLEOTIDE SEQUENCE [LARGE SCALE GENOMIC DNA]</scope>
    <source>
        <strain evidence="13">JCM 17759</strain>
    </source>
</reference>
<dbReference type="InterPro" id="IPR053716">
    <property type="entry name" value="Flag_assembly_chemotaxis_eff"/>
</dbReference>
<evidence type="ECO:0000256" key="2">
    <source>
        <dbReference type="ARBA" id="ARBA00010004"/>
    </source>
</evidence>
<evidence type="ECO:0000256" key="3">
    <source>
        <dbReference type="ARBA" id="ARBA00020392"/>
    </source>
</evidence>
<feature type="coiled-coil region" evidence="11">
    <location>
        <begin position="80"/>
        <end position="121"/>
    </location>
</feature>
<comment type="subcellular location">
    <subcellularLocation>
        <location evidence="1">Cell membrane</location>
        <topology evidence="1">Peripheral membrane protein</topology>
        <orientation evidence="1">Cytoplasmic side</orientation>
    </subcellularLocation>
</comment>
<keyword evidence="5" id="KW-1003">Cell membrane</keyword>